<sequence>MLQNYEKSQHKFLPNNVINISKSLHIDISCLDLTLKRLSLSGGKHFHGNEKKYPCIGKSNKNFNEESAKMAKKIQLFERRIGMMKRRNEKLEEFRKLGNKITKSNVNSYENISRKLSNTSTEGSISPDNEKCLLEKELLQINKNINGGEKKKSKRITKSNSDFNILDKKYKTSNTIEKEENNLYKKLCICKNNYHIM</sequence>
<accession>A0A0K0ET50</accession>
<dbReference type="Proteomes" id="UP000035681">
    <property type="component" value="Unplaced"/>
</dbReference>
<evidence type="ECO:0000313" key="2">
    <source>
        <dbReference type="WBParaSite" id="SSTP_0001262700.1"/>
    </source>
</evidence>
<proteinExistence type="predicted"/>
<reference evidence="2" key="1">
    <citation type="submission" date="2015-08" db="UniProtKB">
        <authorList>
            <consortium name="WormBaseParasite"/>
        </authorList>
    </citation>
    <scope>IDENTIFICATION</scope>
</reference>
<dbReference type="AlphaFoldDB" id="A0A0K0ET50"/>
<evidence type="ECO:0000313" key="1">
    <source>
        <dbReference type="Proteomes" id="UP000035681"/>
    </source>
</evidence>
<name>A0A0K0ET50_STRER</name>
<keyword evidence="1" id="KW-1185">Reference proteome</keyword>
<evidence type="ECO:0000313" key="3">
    <source>
        <dbReference type="WBParaSite" id="TCONS_00004481.p1"/>
    </source>
</evidence>
<dbReference type="WBParaSite" id="TCONS_00004481.p1">
    <property type="protein sequence ID" value="TCONS_00004481.p1"/>
    <property type="gene ID" value="XLOC_001974"/>
</dbReference>
<protein>
    <submittedName>
        <fullName evidence="2 3">Uncharacterized protein</fullName>
    </submittedName>
</protein>
<organism evidence="2">
    <name type="scientific">Strongyloides stercoralis</name>
    <name type="common">Threadworm</name>
    <dbReference type="NCBI Taxonomy" id="6248"/>
    <lineage>
        <taxon>Eukaryota</taxon>
        <taxon>Metazoa</taxon>
        <taxon>Ecdysozoa</taxon>
        <taxon>Nematoda</taxon>
        <taxon>Chromadorea</taxon>
        <taxon>Rhabditida</taxon>
        <taxon>Tylenchina</taxon>
        <taxon>Panagrolaimomorpha</taxon>
        <taxon>Strongyloidoidea</taxon>
        <taxon>Strongyloididae</taxon>
        <taxon>Strongyloides</taxon>
    </lineage>
</organism>
<dbReference type="WBParaSite" id="SSTP_0001262700.1">
    <property type="protein sequence ID" value="SSTP_0001262700.1"/>
    <property type="gene ID" value="SSTP_0001262700"/>
</dbReference>